<feature type="transmembrane region" description="Helical" evidence="15">
    <location>
        <begin position="213"/>
        <end position="237"/>
    </location>
</feature>
<dbReference type="InterPro" id="IPR050108">
    <property type="entry name" value="CDK"/>
</dbReference>
<keyword evidence="18" id="KW-1185">Reference proteome</keyword>
<keyword evidence="15" id="KW-0472">Membrane</keyword>
<dbReference type="CDD" id="cd07843">
    <property type="entry name" value="STKc_CDC2L1"/>
    <property type="match status" value="1"/>
</dbReference>
<dbReference type="GO" id="GO:0007346">
    <property type="term" value="P:regulation of mitotic cell cycle"/>
    <property type="evidence" value="ECO:0007669"/>
    <property type="project" value="TreeGrafter"/>
</dbReference>
<dbReference type="PROSITE" id="PS00108">
    <property type="entry name" value="PROTEIN_KINASE_ST"/>
    <property type="match status" value="1"/>
</dbReference>
<dbReference type="SUPFAM" id="SSF56112">
    <property type="entry name" value="Protein kinase-like (PK-like)"/>
    <property type="match status" value="1"/>
</dbReference>
<gene>
    <name evidence="17" type="primary">cdk11b</name>
</gene>
<dbReference type="GO" id="GO:0005634">
    <property type="term" value="C:nucleus"/>
    <property type="evidence" value="ECO:0007669"/>
    <property type="project" value="UniProtKB-ARBA"/>
</dbReference>
<dbReference type="InterPro" id="IPR011009">
    <property type="entry name" value="Kinase-like_dom_sf"/>
</dbReference>
<dbReference type="GO" id="GO:0005524">
    <property type="term" value="F:ATP binding"/>
    <property type="evidence" value="ECO:0007669"/>
    <property type="project" value="UniProtKB-KW"/>
</dbReference>
<keyword evidence="15" id="KW-1133">Transmembrane helix</keyword>
<evidence type="ECO:0000256" key="4">
    <source>
        <dbReference type="ARBA" id="ARBA00022527"/>
    </source>
</evidence>
<feature type="compositionally biased region" description="Basic and acidic residues" evidence="14">
    <location>
        <begin position="126"/>
        <end position="214"/>
    </location>
</feature>
<dbReference type="PANTHER" id="PTHR24056:SF107">
    <property type="entry name" value="CYCLIN-DEPENDENT KINASE 11A-RELATED"/>
    <property type="match status" value="1"/>
</dbReference>
<keyword evidence="10" id="KW-0131">Cell cycle</keyword>
<accession>A0A8C9WXI0</accession>
<dbReference type="EC" id="2.7.11.22" evidence="3"/>
<dbReference type="InterPro" id="IPR045267">
    <property type="entry name" value="CDK11/PITSLRE_STKc"/>
</dbReference>
<proteinExistence type="inferred from homology"/>
<sequence length="777" mass="89922">MGDEKETWKVKTLDEILQEKKRRRELEERSDPKRQKNSDDREAKRDTPEEGELRDQKMEITIRNSPYTREDSTEDRGEEDDSLAIKPPQQIARKDKSHHRKEEKRKDKRRHRSHSGEGAGKHVRPKDKEKERENDRRKRQWEEDKARRDWERQKRREQARAHSRRERDRLEQLERQRERDRKLREQQKEQRELKDRERRAEERRKERGGRREGHFTIAVELLPILFLSFLTIALVSYSPWPASGSGSDEEDDDDEEESSSQSEGEEDEEESVSGSGRSEQSAGETVKNCSTNVTHVAGPVTQHHRSNIVASFLSEDVSEEEQSVEDFEEEKENGNHIPSVPESRFDHDSEESGEDMEEEEEDEEDAGEGDPTPHSQTHSRSPTPEENYIPDSPPISPVELKKELPKYLPALQGCRSVEEFQCLNRIEEGTYGVVYRAKDKKTDEIVALKRLKMEKEKEGFPITSLREINTILKAQHPNIVTVREIVVGSNMDKIYIVMNYVEHDLKSLMETMKQPFLPGEVKTLMIQLLRGVRHLHDNWILHRDLKTSNLLLSHKGILKIGDFGLAREYGSPLKPYTPVVVTLWYRSPELLLGAKEYSTAVDMWSVGCIFGELLTQKPLFPGKSEIDQINKVFKDLGSPSEKIWPGYSELPAVKKMTFTEYPYNNLRKRFGALLSDQGFDLMNKFLTYCPSKRILSDEGLKHEYFRETPLPIEPSMFPTWPAKSEQQRVKRGTSPRPPEGGLGYSHLGDDDLKDTGFHLTTSNQGVSAVGPGFSLKF</sequence>
<protein>
    <recommendedName>
        <fullName evidence="3">cyclin-dependent kinase</fullName>
        <ecNumber evidence="3">2.7.11.22</ecNumber>
    </recommendedName>
    <alternativeName>
        <fullName evidence="13">Galactosyltransferase-associated protein kinase p58/GTA</fullName>
    </alternativeName>
</protein>
<evidence type="ECO:0000259" key="16">
    <source>
        <dbReference type="PROSITE" id="PS50011"/>
    </source>
</evidence>
<dbReference type="Gene3D" id="3.30.200.20">
    <property type="entry name" value="Phosphorylase Kinase, domain 1"/>
    <property type="match status" value="1"/>
</dbReference>
<dbReference type="InterPro" id="IPR000719">
    <property type="entry name" value="Prot_kinase_dom"/>
</dbReference>
<dbReference type="GO" id="GO:0004693">
    <property type="term" value="F:cyclin-dependent protein serine/threonine kinase activity"/>
    <property type="evidence" value="ECO:0007669"/>
    <property type="project" value="UniProtKB-EC"/>
</dbReference>
<keyword evidence="6" id="KW-0808">Transferase</keyword>
<keyword evidence="4" id="KW-0723">Serine/threonine-protein kinase</keyword>
<feature type="compositionally biased region" description="Low complexity" evidence="14">
    <location>
        <begin position="272"/>
        <end position="281"/>
    </location>
</feature>
<feature type="compositionally biased region" description="Acidic residues" evidence="14">
    <location>
        <begin position="316"/>
        <end position="331"/>
    </location>
</feature>
<feature type="region of interest" description="Disordered" evidence="14">
    <location>
        <begin position="238"/>
        <end position="397"/>
    </location>
</feature>
<dbReference type="PANTHER" id="PTHR24056">
    <property type="entry name" value="CELL DIVISION PROTEIN KINASE"/>
    <property type="match status" value="1"/>
</dbReference>
<evidence type="ECO:0000256" key="12">
    <source>
        <dbReference type="ARBA" id="ARBA00048367"/>
    </source>
</evidence>
<comment type="similarity">
    <text evidence="2">Belongs to the protein kinase superfamily. CMGC Ser/Thr protein kinase family. CDC2/CDKX subfamily.</text>
</comment>
<evidence type="ECO:0000256" key="2">
    <source>
        <dbReference type="ARBA" id="ARBA00006485"/>
    </source>
</evidence>
<dbReference type="Proteomes" id="UP000694568">
    <property type="component" value="Unplaced"/>
</dbReference>
<evidence type="ECO:0000256" key="11">
    <source>
        <dbReference type="ARBA" id="ARBA00047811"/>
    </source>
</evidence>
<evidence type="ECO:0000313" key="18">
    <source>
        <dbReference type="Proteomes" id="UP000694568"/>
    </source>
</evidence>
<feature type="region of interest" description="Disordered" evidence="14">
    <location>
        <begin position="716"/>
        <end position="747"/>
    </location>
</feature>
<keyword evidence="5" id="KW-0597">Phosphoprotein</keyword>
<dbReference type="AlphaFoldDB" id="A0A8C9WXI0"/>
<dbReference type="Gene3D" id="1.10.510.10">
    <property type="entry name" value="Transferase(Phosphotransferase) domain 1"/>
    <property type="match status" value="1"/>
</dbReference>
<feature type="compositionally biased region" description="Basic and acidic residues" evidence="14">
    <location>
        <begin position="19"/>
        <end position="60"/>
    </location>
</feature>
<keyword evidence="8" id="KW-0418">Kinase</keyword>
<evidence type="ECO:0000256" key="8">
    <source>
        <dbReference type="ARBA" id="ARBA00022777"/>
    </source>
</evidence>
<evidence type="ECO:0000256" key="14">
    <source>
        <dbReference type="SAM" id="MobiDB-lite"/>
    </source>
</evidence>
<feature type="compositionally biased region" description="Acidic residues" evidence="14">
    <location>
        <begin position="247"/>
        <end position="271"/>
    </location>
</feature>
<feature type="compositionally biased region" description="Acidic residues" evidence="14">
    <location>
        <begin position="348"/>
        <end position="368"/>
    </location>
</feature>
<evidence type="ECO:0000313" key="17">
    <source>
        <dbReference type="Ensembl" id="ENSSLUP00000001815.1"/>
    </source>
</evidence>
<feature type="compositionally biased region" description="Basic residues" evidence="14">
    <location>
        <begin position="95"/>
        <end position="113"/>
    </location>
</feature>
<dbReference type="Pfam" id="PF00069">
    <property type="entry name" value="Pkinase"/>
    <property type="match status" value="1"/>
</dbReference>
<evidence type="ECO:0000256" key="1">
    <source>
        <dbReference type="ARBA" id="ARBA00001946"/>
    </source>
</evidence>
<evidence type="ECO:0000256" key="3">
    <source>
        <dbReference type="ARBA" id="ARBA00012425"/>
    </source>
</evidence>
<dbReference type="FunFam" id="3.30.200.20:FF:000054">
    <property type="entry name" value="Cyclin-dependent kinase 11B"/>
    <property type="match status" value="1"/>
</dbReference>
<comment type="catalytic activity">
    <reaction evidence="12">
        <text>L-seryl-[protein] + ATP = O-phospho-L-seryl-[protein] + ADP + H(+)</text>
        <dbReference type="Rhea" id="RHEA:17989"/>
        <dbReference type="Rhea" id="RHEA-COMP:9863"/>
        <dbReference type="Rhea" id="RHEA-COMP:11604"/>
        <dbReference type="ChEBI" id="CHEBI:15378"/>
        <dbReference type="ChEBI" id="CHEBI:29999"/>
        <dbReference type="ChEBI" id="CHEBI:30616"/>
        <dbReference type="ChEBI" id="CHEBI:83421"/>
        <dbReference type="ChEBI" id="CHEBI:456216"/>
        <dbReference type="EC" id="2.7.11.22"/>
    </reaction>
</comment>
<evidence type="ECO:0000256" key="5">
    <source>
        <dbReference type="ARBA" id="ARBA00022553"/>
    </source>
</evidence>
<organism evidence="17 18">
    <name type="scientific">Sander lucioperca</name>
    <name type="common">Pike-perch</name>
    <name type="synonym">Perca lucioperca</name>
    <dbReference type="NCBI Taxonomy" id="283035"/>
    <lineage>
        <taxon>Eukaryota</taxon>
        <taxon>Metazoa</taxon>
        <taxon>Chordata</taxon>
        <taxon>Craniata</taxon>
        <taxon>Vertebrata</taxon>
        <taxon>Euteleostomi</taxon>
        <taxon>Actinopterygii</taxon>
        <taxon>Neopterygii</taxon>
        <taxon>Teleostei</taxon>
        <taxon>Neoteleostei</taxon>
        <taxon>Acanthomorphata</taxon>
        <taxon>Eupercaria</taxon>
        <taxon>Perciformes</taxon>
        <taxon>Percoidei</taxon>
        <taxon>Percidae</taxon>
        <taxon>Luciopercinae</taxon>
        <taxon>Sander</taxon>
    </lineage>
</organism>
<keyword evidence="9" id="KW-0067">ATP-binding</keyword>
<reference evidence="17" key="2">
    <citation type="submission" date="2025-09" db="UniProtKB">
        <authorList>
            <consortium name="Ensembl"/>
        </authorList>
    </citation>
    <scope>IDENTIFICATION</scope>
</reference>
<reference evidence="17" key="1">
    <citation type="submission" date="2025-08" db="UniProtKB">
        <authorList>
            <consortium name="Ensembl"/>
        </authorList>
    </citation>
    <scope>IDENTIFICATION</scope>
</reference>
<evidence type="ECO:0000256" key="13">
    <source>
        <dbReference type="ARBA" id="ARBA00079859"/>
    </source>
</evidence>
<comment type="cofactor">
    <cofactor evidence="1">
        <name>Mg(2+)</name>
        <dbReference type="ChEBI" id="CHEBI:18420"/>
    </cofactor>
</comment>
<feature type="domain" description="Protein kinase" evidence="16">
    <location>
        <begin position="420"/>
        <end position="705"/>
    </location>
</feature>
<keyword evidence="15" id="KW-0812">Transmembrane</keyword>
<evidence type="ECO:0000256" key="9">
    <source>
        <dbReference type="ARBA" id="ARBA00022840"/>
    </source>
</evidence>
<dbReference type="SMART" id="SM00220">
    <property type="entry name" value="S_TKc"/>
    <property type="match status" value="1"/>
</dbReference>
<dbReference type="FunFam" id="1.10.510.10:FF:000124">
    <property type="entry name" value="cyclin-dependent kinase 11B isoform X1"/>
    <property type="match status" value="1"/>
</dbReference>
<evidence type="ECO:0000256" key="6">
    <source>
        <dbReference type="ARBA" id="ARBA00022679"/>
    </source>
</evidence>
<dbReference type="GeneTree" id="ENSGT00940000158459"/>
<dbReference type="PROSITE" id="PS50011">
    <property type="entry name" value="PROTEIN_KINASE_DOM"/>
    <property type="match status" value="1"/>
</dbReference>
<feature type="region of interest" description="Disordered" evidence="14">
    <location>
        <begin position="19"/>
        <end position="214"/>
    </location>
</feature>
<evidence type="ECO:0000256" key="10">
    <source>
        <dbReference type="ARBA" id="ARBA00023306"/>
    </source>
</evidence>
<dbReference type="Ensembl" id="ENSSLUT00000001896.1">
    <property type="protein sequence ID" value="ENSSLUP00000001815.1"/>
    <property type="gene ID" value="ENSSLUG00000000718.1"/>
</dbReference>
<feature type="compositionally biased region" description="Polar residues" evidence="14">
    <location>
        <begin position="373"/>
        <end position="384"/>
    </location>
</feature>
<name>A0A8C9WXI0_SANLU</name>
<comment type="catalytic activity">
    <reaction evidence="11">
        <text>L-threonyl-[protein] + ATP = O-phospho-L-threonyl-[protein] + ADP + H(+)</text>
        <dbReference type="Rhea" id="RHEA:46608"/>
        <dbReference type="Rhea" id="RHEA-COMP:11060"/>
        <dbReference type="Rhea" id="RHEA-COMP:11605"/>
        <dbReference type="ChEBI" id="CHEBI:15378"/>
        <dbReference type="ChEBI" id="CHEBI:30013"/>
        <dbReference type="ChEBI" id="CHEBI:30616"/>
        <dbReference type="ChEBI" id="CHEBI:61977"/>
        <dbReference type="ChEBI" id="CHEBI:456216"/>
        <dbReference type="EC" id="2.7.11.22"/>
    </reaction>
</comment>
<dbReference type="InterPro" id="IPR008271">
    <property type="entry name" value="Ser/Thr_kinase_AS"/>
</dbReference>
<keyword evidence="7" id="KW-0547">Nucleotide-binding</keyword>
<evidence type="ECO:0000256" key="15">
    <source>
        <dbReference type="SAM" id="Phobius"/>
    </source>
</evidence>
<evidence type="ECO:0000256" key="7">
    <source>
        <dbReference type="ARBA" id="ARBA00022741"/>
    </source>
</evidence>